<dbReference type="GeneID" id="64666772"/>
<accession>A0AAD4ED67</accession>
<organism evidence="2 3">
    <name type="scientific">Suillus fuscotomentosus</name>
    <dbReference type="NCBI Taxonomy" id="1912939"/>
    <lineage>
        <taxon>Eukaryota</taxon>
        <taxon>Fungi</taxon>
        <taxon>Dikarya</taxon>
        <taxon>Basidiomycota</taxon>
        <taxon>Agaricomycotina</taxon>
        <taxon>Agaricomycetes</taxon>
        <taxon>Agaricomycetidae</taxon>
        <taxon>Boletales</taxon>
        <taxon>Suillineae</taxon>
        <taxon>Suillaceae</taxon>
        <taxon>Suillus</taxon>
    </lineage>
</organism>
<dbReference type="EMBL" id="JABBWK010000011">
    <property type="protein sequence ID" value="KAG1903966.1"/>
    <property type="molecule type" value="Genomic_DNA"/>
</dbReference>
<gene>
    <name evidence="2" type="ORF">F5891DRAFT_61829</name>
</gene>
<sequence>MKVPNVHAPRNEDDVELQSMAPVALDDNSQLAFESSFDDLSWRLPDYEQNDPLINGPQTYMSQPACALPGEYADAGFPMISDFYQNFMRDGEHHRPSSLLSFGSEWFQHKHSIPELNFPFQDAEGNQHVHGSLSLANHGQDVVTIFEDPQVSSADDSHHSAIVGGDVSDSGPTPPTTSSGDPIILRCQHHVQGQPCGVFIKGGFSSVLKHFAYMHVRPRISANARSANRPEEFWICRWGGKCDSRIRKEGFKRHVLGHLVRWKCSACSSTYSRDDSARKHAKDCGDGRIVMLPRLDGRPRRL</sequence>
<dbReference type="RefSeq" id="XP_041229541.1">
    <property type="nucleotide sequence ID" value="XM_041372474.1"/>
</dbReference>
<reference evidence="2" key="1">
    <citation type="journal article" date="2020" name="New Phytol.">
        <title>Comparative genomics reveals dynamic genome evolution in host specialist ectomycorrhizal fungi.</title>
        <authorList>
            <person name="Lofgren L.A."/>
            <person name="Nguyen N.H."/>
            <person name="Vilgalys R."/>
            <person name="Ruytinx J."/>
            <person name="Liao H.L."/>
            <person name="Branco S."/>
            <person name="Kuo A."/>
            <person name="LaButti K."/>
            <person name="Lipzen A."/>
            <person name="Andreopoulos W."/>
            <person name="Pangilinan J."/>
            <person name="Riley R."/>
            <person name="Hundley H."/>
            <person name="Na H."/>
            <person name="Barry K."/>
            <person name="Grigoriev I.V."/>
            <person name="Stajich J.E."/>
            <person name="Kennedy P.G."/>
        </authorList>
    </citation>
    <scope>NUCLEOTIDE SEQUENCE</scope>
    <source>
        <strain evidence="2">FC203</strain>
    </source>
</reference>
<feature type="region of interest" description="Disordered" evidence="1">
    <location>
        <begin position="152"/>
        <end position="179"/>
    </location>
</feature>
<keyword evidence="3" id="KW-1185">Reference proteome</keyword>
<dbReference type="Proteomes" id="UP001195769">
    <property type="component" value="Unassembled WGS sequence"/>
</dbReference>
<evidence type="ECO:0000313" key="3">
    <source>
        <dbReference type="Proteomes" id="UP001195769"/>
    </source>
</evidence>
<name>A0AAD4ED67_9AGAM</name>
<dbReference type="AlphaFoldDB" id="A0AAD4ED67"/>
<protein>
    <submittedName>
        <fullName evidence="2">Uncharacterized protein</fullName>
    </submittedName>
</protein>
<evidence type="ECO:0000256" key="1">
    <source>
        <dbReference type="SAM" id="MobiDB-lite"/>
    </source>
</evidence>
<feature type="compositionally biased region" description="Low complexity" evidence="1">
    <location>
        <begin position="168"/>
        <end position="179"/>
    </location>
</feature>
<proteinExistence type="predicted"/>
<evidence type="ECO:0000313" key="2">
    <source>
        <dbReference type="EMBL" id="KAG1903966.1"/>
    </source>
</evidence>
<comment type="caution">
    <text evidence="2">The sequence shown here is derived from an EMBL/GenBank/DDBJ whole genome shotgun (WGS) entry which is preliminary data.</text>
</comment>